<feature type="compositionally biased region" description="Gly residues" evidence="9">
    <location>
        <begin position="399"/>
        <end position="409"/>
    </location>
</feature>
<feature type="disulfide bond" evidence="8">
    <location>
        <begin position="116"/>
        <end position="128"/>
    </location>
</feature>
<feature type="disulfide bond" evidence="8">
    <location>
        <begin position="121"/>
        <end position="135"/>
    </location>
</feature>
<feature type="signal peptide" evidence="10">
    <location>
        <begin position="1"/>
        <end position="23"/>
    </location>
</feature>
<keyword evidence="3" id="KW-0479">Metal-binding</keyword>
<keyword evidence="5" id="KW-0378">Hydrolase</keyword>
<comment type="cofactor">
    <cofactor evidence="1">
        <name>Co(2+)</name>
        <dbReference type="ChEBI" id="CHEBI:48828"/>
    </cofactor>
</comment>
<evidence type="ECO:0000256" key="1">
    <source>
        <dbReference type="ARBA" id="ARBA00001941"/>
    </source>
</evidence>
<evidence type="ECO:0000259" key="11">
    <source>
        <dbReference type="PROSITE" id="PS50941"/>
    </source>
</evidence>
<keyword evidence="8" id="KW-1015">Disulfide bond</keyword>
<dbReference type="SUPFAM" id="SSF88713">
    <property type="entry name" value="Glycoside hydrolase/deacetylase"/>
    <property type="match status" value="1"/>
</dbReference>
<feature type="chain" id="PRO_5045084320" description="Chitin deacetylase" evidence="10">
    <location>
        <begin position="24"/>
        <end position="541"/>
    </location>
</feature>
<dbReference type="PROSITE" id="PS50941">
    <property type="entry name" value="CHIT_BIND_I_2"/>
    <property type="match status" value="2"/>
</dbReference>
<feature type="region of interest" description="Disordered" evidence="9">
    <location>
        <begin position="390"/>
        <end position="483"/>
    </location>
</feature>
<evidence type="ECO:0000313" key="14">
    <source>
        <dbReference type="Proteomes" id="UP001583186"/>
    </source>
</evidence>
<keyword evidence="14" id="KW-1185">Reference proteome</keyword>
<evidence type="ECO:0000256" key="5">
    <source>
        <dbReference type="ARBA" id="ARBA00022801"/>
    </source>
</evidence>
<sequence>MRFSPSAALPVLLLAAFPGQVAAHGPHGDLPIPKLLGGGRRFLSELLASARAEMAANAPLNARAVLPEMTEIHDHRHLPTREEMEADDAAIRDAAALRRRQVGGKDGKCGPGAGSCAKGYCCSPEGWCGLTSDYCSAPDCLINYGSGCDGNQRPEGLDTSNVARPHVGSVLYGGLGIYDCVKKGDIAITFDDGPYNYTGDLLDKFAAYGAKATFFITGNNLGKGMINDYSKPWAGFIRRMVAEGHQVASHTWSHQNASQLTAAQYKNQIIWNEIAFNDILGFFPTYMRPPYSICEKDCQKALSDLGYHVTYFDLDTEGYLNDDPKLIQNSKDIWDDAMAKSKPANSQYLMIEHDIHYQTVYNLTDYVLTSLFAKGWKSVTVGECLGDPKENWYRQGPGSSSGGGSGGSGSTTSVPSKPTTTGPTGYPSTTIHRPQPTTRSTIRGGGSSTTSTIKNSDSSLVPDNPIVRGGNGGGNSASTASAPAQTAGLQKTVDGNCGNGYTCLGSRFGNCCSANGFCGKSADYCGKTCQPAFGACTDSPR</sequence>
<feature type="disulfide bond" evidence="8">
    <location>
        <begin position="497"/>
        <end position="512"/>
    </location>
</feature>
<accession>A0ABR3ZD03</accession>
<dbReference type="InterPro" id="IPR018371">
    <property type="entry name" value="Chitin-binding_1_CS"/>
</dbReference>
<evidence type="ECO:0000256" key="8">
    <source>
        <dbReference type="PROSITE-ProRule" id="PRU00261"/>
    </source>
</evidence>
<evidence type="ECO:0000256" key="9">
    <source>
        <dbReference type="SAM" id="MobiDB-lite"/>
    </source>
</evidence>
<feature type="compositionally biased region" description="Low complexity" evidence="9">
    <location>
        <begin position="410"/>
        <end position="430"/>
    </location>
</feature>
<name>A0ABR3ZD03_9PEZI</name>
<organism evidence="13 14">
    <name type="scientific">Sporothrix stenoceras</name>
    <dbReference type="NCBI Taxonomy" id="5173"/>
    <lineage>
        <taxon>Eukaryota</taxon>
        <taxon>Fungi</taxon>
        <taxon>Dikarya</taxon>
        <taxon>Ascomycota</taxon>
        <taxon>Pezizomycotina</taxon>
        <taxon>Sordariomycetes</taxon>
        <taxon>Sordariomycetidae</taxon>
        <taxon>Ophiostomatales</taxon>
        <taxon>Ophiostomataceae</taxon>
        <taxon>Sporothrix</taxon>
    </lineage>
</organism>
<dbReference type="Pfam" id="PF00187">
    <property type="entry name" value="Chitin_bind_1"/>
    <property type="match status" value="1"/>
</dbReference>
<dbReference type="PANTHER" id="PTHR46471">
    <property type="entry name" value="CHITIN DEACETYLASE"/>
    <property type="match status" value="1"/>
</dbReference>
<dbReference type="SMART" id="SM00270">
    <property type="entry name" value="ChtBD1"/>
    <property type="match status" value="2"/>
</dbReference>
<evidence type="ECO:0000259" key="12">
    <source>
        <dbReference type="PROSITE" id="PS51677"/>
    </source>
</evidence>
<evidence type="ECO:0000256" key="2">
    <source>
        <dbReference type="ARBA" id="ARBA00022669"/>
    </source>
</evidence>
<dbReference type="Gene3D" id="3.30.60.10">
    <property type="entry name" value="Endochitinase-like"/>
    <property type="match status" value="2"/>
</dbReference>
<feature type="domain" description="Chitin-binding type-1" evidence="11">
    <location>
        <begin position="106"/>
        <end position="150"/>
    </location>
</feature>
<evidence type="ECO:0000256" key="6">
    <source>
        <dbReference type="ARBA" id="ARBA00023277"/>
    </source>
</evidence>
<evidence type="ECO:0000256" key="3">
    <source>
        <dbReference type="ARBA" id="ARBA00022723"/>
    </source>
</evidence>
<dbReference type="EMBL" id="JAWCUI010000018">
    <property type="protein sequence ID" value="KAL1897703.1"/>
    <property type="molecule type" value="Genomic_DNA"/>
</dbReference>
<dbReference type="SUPFAM" id="SSF57016">
    <property type="entry name" value="Plant lectins/antimicrobial peptides"/>
    <property type="match status" value="2"/>
</dbReference>
<feature type="domain" description="NodB homology" evidence="12">
    <location>
        <begin position="184"/>
        <end position="379"/>
    </location>
</feature>
<keyword evidence="6" id="KW-0119">Carbohydrate metabolism</keyword>
<dbReference type="InterPro" id="IPR036861">
    <property type="entry name" value="Endochitinase-like_sf"/>
</dbReference>
<dbReference type="CDD" id="cd11618">
    <property type="entry name" value="ChtBD1_1"/>
    <property type="match status" value="1"/>
</dbReference>
<dbReference type="PROSITE" id="PS51677">
    <property type="entry name" value="NODB"/>
    <property type="match status" value="1"/>
</dbReference>
<evidence type="ECO:0000313" key="13">
    <source>
        <dbReference type="EMBL" id="KAL1897703.1"/>
    </source>
</evidence>
<comment type="caution">
    <text evidence="8">Lacks conserved residue(s) required for the propagation of feature annotation.</text>
</comment>
<feature type="disulfide bond" evidence="8">
    <location>
        <begin position="511"/>
        <end position="525"/>
    </location>
</feature>
<feature type="domain" description="Chitin-binding type-1" evidence="11">
    <location>
        <begin position="494"/>
        <end position="538"/>
    </location>
</feature>
<evidence type="ECO:0000256" key="4">
    <source>
        <dbReference type="ARBA" id="ARBA00022729"/>
    </source>
</evidence>
<reference evidence="13 14" key="1">
    <citation type="journal article" date="2024" name="IMA Fungus">
        <title>IMA Genome - F19 : A genome assembly and annotation guide to empower mycologists, including annotated draft genome sequences of Ceratocystis pirilliformis, Diaporthe australafricana, Fusarium ophioides, Paecilomyces lecythidis, and Sporothrix stenoceras.</title>
        <authorList>
            <person name="Aylward J."/>
            <person name="Wilson A.M."/>
            <person name="Visagie C.M."/>
            <person name="Spraker J."/>
            <person name="Barnes I."/>
            <person name="Buitendag C."/>
            <person name="Ceriani C."/>
            <person name="Del Mar Angel L."/>
            <person name="du Plessis D."/>
            <person name="Fuchs T."/>
            <person name="Gasser K."/>
            <person name="Kramer D."/>
            <person name="Li W."/>
            <person name="Munsamy K."/>
            <person name="Piso A."/>
            <person name="Price J.L."/>
            <person name="Sonnekus B."/>
            <person name="Thomas C."/>
            <person name="van der Nest A."/>
            <person name="van Dijk A."/>
            <person name="van Heerden A."/>
            <person name="van Vuuren N."/>
            <person name="Yilmaz N."/>
            <person name="Duong T.A."/>
            <person name="van der Merwe N.A."/>
            <person name="Wingfield M.J."/>
            <person name="Wingfield B.D."/>
        </authorList>
    </citation>
    <scope>NUCLEOTIDE SEQUENCE [LARGE SCALE GENOMIC DNA]</scope>
    <source>
        <strain evidence="13 14">CMW 5346</strain>
    </source>
</reference>
<dbReference type="InterPro" id="IPR002509">
    <property type="entry name" value="NODB_dom"/>
</dbReference>
<gene>
    <name evidence="13" type="ORF">Sste5346_004011</name>
</gene>
<comment type="caution">
    <text evidence="13">The sequence shown here is derived from an EMBL/GenBank/DDBJ whole genome shotgun (WGS) entry which is preliminary data.</text>
</comment>
<feature type="compositionally biased region" description="Low complexity" evidence="9">
    <location>
        <begin position="437"/>
        <end position="453"/>
    </location>
</feature>
<dbReference type="Pfam" id="PF01522">
    <property type="entry name" value="Polysacc_deac_1"/>
    <property type="match status" value="1"/>
</dbReference>
<proteinExistence type="predicted"/>
<dbReference type="InterPro" id="IPR001002">
    <property type="entry name" value="Chitin-bd_1"/>
</dbReference>
<keyword evidence="4 10" id="KW-0732">Signal</keyword>
<dbReference type="CDD" id="cd10951">
    <property type="entry name" value="CE4_ClCDA_like"/>
    <property type="match status" value="1"/>
</dbReference>
<dbReference type="Gene3D" id="3.20.20.370">
    <property type="entry name" value="Glycoside hydrolase/deacetylase"/>
    <property type="match status" value="1"/>
</dbReference>
<evidence type="ECO:0000256" key="7">
    <source>
        <dbReference type="ARBA" id="ARBA00023285"/>
    </source>
</evidence>
<keyword evidence="2 8" id="KW-0147">Chitin-binding</keyword>
<dbReference type="PANTHER" id="PTHR46471:SF2">
    <property type="entry name" value="CHITIN DEACETYLASE-RELATED"/>
    <property type="match status" value="1"/>
</dbReference>
<protein>
    <recommendedName>
        <fullName evidence="15">Chitin deacetylase</fullName>
    </recommendedName>
</protein>
<dbReference type="PROSITE" id="PS00026">
    <property type="entry name" value="CHIT_BIND_I_1"/>
    <property type="match status" value="1"/>
</dbReference>
<evidence type="ECO:0000256" key="10">
    <source>
        <dbReference type="SAM" id="SignalP"/>
    </source>
</evidence>
<evidence type="ECO:0008006" key="15">
    <source>
        <dbReference type="Google" id="ProtNLM"/>
    </source>
</evidence>
<keyword evidence="7" id="KW-0170">Cobalt</keyword>
<dbReference type="Proteomes" id="UP001583186">
    <property type="component" value="Unassembled WGS sequence"/>
</dbReference>
<dbReference type="InterPro" id="IPR011330">
    <property type="entry name" value="Glyco_hydro/deAcase_b/a-brl"/>
</dbReference>